<evidence type="ECO:0000313" key="2">
    <source>
        <dbReference type="Proteomes" id="UP000178176"/>
    </source>
</evidence>
<dbReference type="AlphaFoldDB" id="A0A1F4YDU7"/>
<proteinExistence type="predicted"/>
<reference evidence="1 2" key="1">
    <citation type="journal article" date="2016" name="Nat. Commun.">
        <title>Thousands of microbial genomes shed light on interconnected biogeochemical processes in an aquifer system.</title>
        <authorList>
            <person name="Anantharaman K."/>
            <person name="Brown C.T."/>
            <person name="Hug L.A."/>
            <person name="Sharon I."/>
            <person name="Castelle C.J."/>
            <person name="Probst A.J."/>
            <person name="Thomas B.C."/>
            <person name="Singh A."/>
            <person name="Wilkins M.J."/>
            <person name="Karaoz U."/>
            <person name="Brodie E.L."/>
            <person name="Williams K.H."/>
            <person name="Hubbard S.S."/>
            <person name="Banfield J.F."/>
        </authorList>
    </citation>
    <scope>NUCLEOTIDE SEQUENCE [LARGE SCALE GENOMIC DNA]</scope>
</reference>
<accession>A0A1F4YDU7</accession>
<gene>
    <name evidence="1" type="ORF">A2876_01650</name>
</gene>
<name>A0A1F4YDU7_9BACT</name>
<comment type="caution">
    <text evidence="1">The sequence shown here is derived from an EMBL/GenBank/DDBJ whole genome shotgun (WGS) entry which is preliminary data.</text>
</comment>
<organism evidence="1 2">
    <name type="scientific">Candidatus Amesbacteria bacterium RIFCSPHIGHO2_01_FULL_48_32b</name>
    <dbReference type="NCBI Taxonomy" id="1797253"/>
    <lineage>
        <taxon>Bacteria</taxon>
        <taxon>Candidatus Amesiibacteriota</taxon>
    </lineage>
</organism>
<dbReference type="EMBL" id="MEXH01000022">
    <property type="protein sequence ID" value="OGC92054.1"/>
    <property type="molecule type" value="Genomic_DNA"/>
</dbReference>
<protein>
    <submittedName>
        <fullName evidence="1">Uncharacterized protein</fullName>
    </submittedName>
</protein>
<dbReference type="Proteomes" id="UP000178176">
    <property type="component" value="Unassembled WGS sequence"/>
</dbReference>
<sequence>MDLTSEKNGPINRWVGLPDLETLKKSGLTVRDINRPGGEVTGVPVMKEGDTWWILGANGQPCQVTDKLILQQIVLIERMVSFGS</sequence>
<evidence type="ECO:0000313" key="1">
    <source>
        <dbReference type="EMBL" id="OGC92054.1"/>
    </source>
</evidence>